<feature type="transmembrane region" description="Helical" evidence="1">
    <location>
        <begin position="77"/>
        <end position="94"/>
    </location>
</feature>
<evidence type="ECO:0000313" key="2">
    <source>
        <dbReference type="EMBL" id="GMT15261.1"/>
    </source>
</evidence>
<keyword evidence="1" id="KW-0472">Membrane</keyword>
<dbReference type="Proteomes" id="UP001432322">
    <property type="component" value="Unassembled WGS sequence"/>
</dbReference>
<reference evidence="2" key="1">
    <citation type="submission" date="2023-10" db="EMBL/GenBank/DDBJ databases">
        <title>Genome assembly of Pristionchus species.</title>
        <authorList>
            <person name="Yoshida K."/>
            <person name="Sommer R.J."/>
        </authorList>
    </citation>
    <scope>NUCLEOTIDE SEQUENCE</scope>
    <source>
        <strain evidence="2">RS5133</strain>
    </source>
</reference>
<feature type="non-terminal residue" evidence="2">
    <location>
        <position position="1"/>
    </location>
</feature>
<evidence type="ECO:0000313" key="3">
    <source>
        <dbReference type="Proteomes" id="UP001432322"/>
    </source>
</evidence>
<dbReference type="AlphaFoldDB" id="A0AAV5V940"/>
<evidence type="ECO:0000256" key="1">
    <source>
        <dbReference type="SAM" id="Phobius"/>
    </source>
</evidence>
<feature type="transmembrane region" description="Helical" evidence="1">
    <location>
        <begin position="106"/>
        <end position="129"/>
    </location>
</feature>
<gene>
    <name evidence="2" type="ORF">PFISCL1PPCAC_6558</name>
</gene>
<name>A0AAV5V940_9BILA</name>
<sequence length="199" mass="21968">CMFHLRGAWKAIVNFFHMDEIQRLIVLISALNFVGIVYFAFDWITCLVIESVHLLVVICMIGGLVFKRPSLLLPNMIYKGCFASTLLFLALQGAEQKTETKLMLLWYSIAALLCIFEMHYSLSATFAIVENIRAKASAPPSYKEVRIEDGQLPSYDDAVKAIQAGTARPPSLPKSASITATLQALDEDARKAPGSANPV</sequence>
<evidence type="ECO:0008006" key="4">
    <source>
        <dbReference type="Google" id="ProtNLM"/>
    </source>
</evidence>
<feature type="transmembrane region" description="Helical" evidence="1">
    <location>
        <begin position="47"/>
        <end position="65"/>
    </location>
</feature>
<keyword evidence="1" id="KW-1133">Transmembrane helix</keyword>
<comment type="caution">
    <text evidence="2">The sequence shown here is derived from an EMBL/GenBank/DDBJ whole genome shotgun (WGS) entry which is preliminary data.</text>
</comment>
<feature type="transmembrane region" description="Helical" evidence="1">
    <location>
        <begin position="21"/>
        <end position="41"/>
    </location>
</feature>
<accession>A0AAV5V940</accession>
<proteinExistence type="predicted"/>
<dbReference type="EMBL" id="BTSY01000002">
    <property type="protein sequence ID" value="GMT15261.1"/>
    <property type="molecule type" value="Genomic_DNA"/>
</dbReference>
<keyword evidence="3" id="KW-1185">Reference proteome</keyword>
<organism evidence="2 3">
    <name type="scientific">Pristionchus fissidentatus</name>
    <dbReference type="NCBI Taxonomy" id="1538716"/>
    <lineage>
        <taxon>Eukaryota</taxon>
        <taxon>Metazoa</taxon>
        <taxon>Ecdysozoa</taxon>
        <taxon>Nematoda</taxon>
        <taxon>Chromadorea</taxon>
        <taxon>Rhabditida</taxon>
        <taxon>Rhabditina</taxon>
        <taxon>Diplogasteromorpha</taxon>
        <taxon>Diplogasteroidea</taxon>
        <taxon>Neodiplogasteridae</taxon>
        <taxon>Pristionchus</taxon>
    </lineage>
</organism>
<keyword evidence="1" id="KW-0812">Transmembrane</keyword>
<protein>
    <recommendedName>
        <fullName evidence="4">Transmembrane protein</fullName>
    </recommendedName>
</protein>